<evidence type="ECO:0000313" key="2">
    <source>
        <dbReference type="EMBL" id="CRK93482.1"/>
    </source>
</evidence>
<organism evidence="2 3">
    <name type="scientific">Clunio marinus</name>
    <dbReference type="NCBI Taxonomy" id="568069"/>
    <lineage>
        <taxon>Eukaryota</taxon>
        <taxon>Metazoa</taxon>
        <taxon>Ecdysozoa</taxon>
        <taxon>Arthropoda</taxon>
        <taxon>Hexapoda</taxon>
        <taxon>Insecta</taxon>
        <taxon>Pterygota</taxon>
        <taxon>Neoptera</taxon>
        <taxon>Endopterygota</taxon>
        <taxon>Diptera</taxon>
        <taxon>Nematocera</taxon>
        <taxon>Chironomoidea</taxon>
        <taxon>Chironomidae</taxon>
        <taxon>Clunio</taxon>
    </lineage>
</organism>
<feature type="transmembrane region" description="Helical" evidence="1">
    <location>
        <begin position="132"/>
        <end position="154"/>
    </location>
</feature>
<reference evidence="2 3" key="1">
    <citation type="submission" date="2015-04" db="EMBL/GenBank/DDBJ databases">
        <authorList>
            <person name="Syromyatnikov M.Y."/>
            <person name="Popov V.N."/>
        </authorList>
    </citation>
    <scope>NUCLEOTIDE SEQUENCE [LARGE SCALE GENOMIC DNA]</scope>
</reference>
<gene>
    <name evidence="2" type="ORF">CLUMA_CG007018</name>
</gene>
<evidence type="ECO:0000313" key="3">
    <source>
        <dbReference type="Proteomes" id="UP000183832"/>
    </source>
</evidence>
<keyword evidence="1" id="KW-0472">Membrane</keyword>
<sequence>MRFPSVNYFLCCFSLETGGKFLGWFGAVGATLLVIPTLIIFGVATYNFEFFLNATQNVKLIDNPIMSSNSQTFVTTTLFLVFIYCAISLYASVELIKGVQNRSSRQLRPYMILVGIEVILVLLQIIHFTWVAFLQTLLGLIINGYIFICLHSLWEQFRDEAMRGHNRQYQKGTMMMKV</sequence>
<name>A0A1J1I149_9DIPT</name>
<feature type="transmembrane region" description="Helical" evidence="1">
    <location>
        <begin position="73"/>
        <end position="95"/>
    </location>
</feature>
<dbReference type="AlphaFoldDB" id="A0A1J1I149"/>
<proteinExistence type="predicted"/>
<keyword evidence="1" id="KW-1133">Transmembrane helix</keyword>
<keyword evidence="1" id="KW-0812">Transmembrane</keyword>
<evidence type="ECO:0000256" key="1">
    <source>
        <dbReference type="SAM" id="Phobius"/>
    </source>
</evidence>
<feature type="transmembrane region" description="Helical" evidence="1">
    <location>
        <begin position="107"/>
        <end position="126"/>
    </location>
</feature>
<feature type="transmembrane region" description="Helical" evidence="1">
    <location>
        <begin position="21"/>
        <end position="44"/>
    </location>
</feature>
<dbReference type="Proteomes" id="UP000183832">
    <property type="component" value="Unassembled WGS sequence"/>
</dbReference>
<accession>A0A1J1I149</accession>
<protein>
    <submittedName>
        <fullName evidence="2">CLUMA_CG007018, isoform A</fullName>
    </submittedName>
</protein>
<dbReference type="EMBL" id="CVRI01000037">
    <property type="protein sequence ID" value="CRK93482.1"/>
    <property type="molecule type" value="Genomic_DNA"/>
</dbReference>
<keyword evidence="3" id="KW-1185">Reference proteome</keyword>